<dbReference type="Pfam" id="PF07883">
    <property type="entry name" value="Cupin_2"/>
    <property type="match status" value="1"/>
</dbReference>
<dbReference type="KEGG" id="acom:CEW83_16030"/>
<evidence type="ECO:0000313" key="3">
    <source>
        <dbReference type="Proteomes" id="UP000244930"/>
    </source>
</evidence>
<evidence type="ECO:0000313" key="2">
    <source>
        <dbReference type="EMBL" id="AWI76537.1"/>
    </source>
</evidence>
<keyword evidence="3" id="KW-1185">Reference proteome</keyword>
<dbReference type="InterPro" id="IPR014710">
    <property type="entry name" value="RmlC-like_jellyroll"/>
</dbReference>
<feature type="domain" description="Cupin type-2" evidence="1">
    <location>
        <begin position="61"/>
        <end position="112"/>
    </location>
</feature>
<organism evidence="2 3">
    <name type="scientific">Parazoarcus communis</name>
    <dbReference type="NCBI Taxonomy" id="41977"/>
    <lineage>
        <taxon>Bacteria</taxon>
        <taxon>Pseudomonadati</taxon>
        <taxon>Pseudomonadota</taxon>
        <taxon>Betaproteobacteria</taxon>
        <taxon>Rhodocyclales</taxon>
        <taxon>Zoogloeaceae</taxon>
        <taxon>Parazoarcus</taxon>
    </lineage>
</organism>
<dbReference type="InterPro" id="IPR013096">
    <property type="entry name" value="Cupin_2"/>
</dbReference>
<proteinExistence type="predicted"/>
<gene>
    <name evidence="2" type="ORF">CEW83_16030</name>
</gene>
<sequence>MTFERETRSATVLQSTGNLFADLGAPEGGEKFLPLLQTDTTCVERIASHGSASPPGFWYDQPDDEWVMIVTGSAELAFDDDSRMSMRPGDWVTIPAHCRHRVESTAPDTVWLAVHVRHLPATVSCA</sequence>
<dbReference type="SUPFAM" id="SSF51182">
    <property type="entry name" value="RmlC-like cupins"/>
    <property type="match status" value="1"/>
</dbReference>
<name>A0A2U8GS76_9RHOO</name>
<evidence type="ECO:0000259" key="1">
    <source>
        <dbReference type="Pfam" id="PF07883"/>
    </source>
</evidence>
<dbReference type="AlphaFoldDB" id="A0A2U8GS76"/>
<dbReference type="CDD" id="cd06981">
    <property type="entry name" value="cupin_reut_a1446"/>
    <property type="match status" value="1"/>
</dbReference>
<dbReference type="Gene3D" id="2.60.120.10">
    <property type="entry name" value="Jelly Rolls"/>
    <property type="match status" value="1"/>
</dbReference>
<dbReference type="InterPro" id="IPR011051">
    <property type="entry name" value="RmlC_Cupin_sf"/>
</dbReference>
<accession>A0A2U8GS76</accession>
<protein>
    <submittedName>
        <fullName evidence="2">Phosphoribosylaminoimidazole carboxylase</fullName>
    </submittedName>
</protein>
<dbReference type="EMBL" id="CP022187">
    <property type="protein sequence ID" value="AWI76537.1"/>
    <property type="molecule type" value="Genomic_DNA"/>
</dbReference>
<dbReference type="RefSeq" id="WP_108950236.1">
    <property type="nucleotide sequence ID" value="NZ_CP022187.1"/>
</dbReference>
<dbReference type="Proteomes" id="UP000244930">
    <property type="component" value="Chromosome"/>
</dbReference>
<reference evidence="2 3" key="1">
    <citation type="submission" date="2017-06" db="EMBL/GenBank/DDBJ databases">
        <title>Azoarcus.</title>
        <authorList>
            <person name="Woo J.-H."/>
            <person name="Kim H.-S."/>
        </authorList>
    </citation>
    <scope>NUCLEOTIDE SEQUENCE [LARGE SCALE GENOMIC DNA]</scope>
    <source>
        <strain evidence="2 3">TSPY31</strain>
    </source>
</reference>